<dbReference type="InterPro" id="IPR011250">
    <property type="entry name" value="OMP/PagP_B-barrel"/>
</dbReference>
<evidence type="ECO:0000259" key="1">
    <source>
        <dbReference type="Pfam" id="PF13568"/>
    </source>
</evidence>
<feature type="domain" description="Outer membrane protein beta-barrel" evidence="1">
    <location>
        <begin position="43"/>
        <end position="183"/>
    </location>
</feature>
<keyword evidence="3" id="KW-1185">Reference proteome</keyword>
<evidence type="ECO:0000313" key="2">
    <source>
        <dbReference type="EMBL" id="MBL7558990.1"/>
    </source>
</evidence>
<proteinExistence type="predicted"/>
<dbReference type="SUPFAM" id="SSF56925">
    <property type="entry name" value="OMPA-like"/>
    <property type="match status" value="1"/>
</dbReference>
<reference evidence="2 3" key="1">
    <citation type="submission" date="2020-12" db="EMBL/GenBank/DDBJ databases">
        <title>Olleya sediminilitoris sp. nov., isolated from a tidal flat.</title>
        <authorList>
            <person name="Park S."/>
            <person name="Yoon J.-H."/>
        </authorList>
    </citation>
    <scope>NUCLEOTIDE SEQUENCE [LARGE SCALE GENOMIC DNA]</scope>
    <source>
        <strain evidence="2 3">YSTF-M6</strain>
    </source>
</reference>
<dbReference type="Pfam" id="PF13568">
    <property type="entry name" value="OMP_b-brl_2"/>
    <property type="match status" value="1"/>
</dbReference>
<gene>
    <name evidence="2" type="ORF">JAO71_04155</name>
</gene>
<dbReference type="RefSeq" id="WP_202999093.1">
    <property type="nucleotide sequence ID" value="NZ_JAEMEF010000002.1"/>
</dbReference>
<sequence length="203" mass="22819">MKYLICFGLLMSSLLCSGQTREKGNIELTPIVGYSASYQLDSFLFGSSSVSGIQLGIYGNYFFNNRWSLRTGLLYQKMGTNNVDFSIFTNEYYERTNYITVPLTVNYHFGSKRNWFLNYGIGVGFLTNAEANYNDGNGFVEINNLANSTQFGINGGIGYKFKISPNFLMVVENSNLIGLTDSTEQRSGKNFYMSFNIGAIFKI</sequence>
<dbReference type="EMBL" id="JAEMEF010000002">
    <property type="protein sequence ID" value="MBL7558990.1"/>
    <property type="molecule type" value="Genomic_DNA"/>
</dbReference>
<name>A0ABS1WIP2_9FLAO</name>
<evidence type="ECO:0000313" key="3">
    <source>
        <dbReference type="Proteomes" id="UP000605013"/>
    </source>
</evidence>
<organism evidence="2 3">
    <name type="scientific">Olleya sediminilitoris</name>
    <dbReference type="NCBI Taxonomy" id="2795739"/>
    <lineage>
        <taxon>Bacteria</taxon>
        <taxon>Pseudomonadati</taxon>
        <taxon>Bacteroidota</taxon>
        <taxon>Flavobacteriia</taxon>
        <taxon>Flavobacteriales</taxon>
        <taxon>Flavobacteriaceae</taxon>
    </lineage>
</organism>
<dbReference type="Proteomes" id="UP000605013">
    <property type="component" value="Unassembled WGS sequence"/>
</dbReference>
<dbReference type="Gene3D" id="2.40.160.20">
    <property type="match status" value="1"/>
</dbReference>
<accession>A0ABS1WIP2</accession>
<comment type="caution">
    <text evidence="2">The sequence shown here is derived from an EMBL/GenBank/DDBJ whole genome shotgun (WGS) entry which is preliminary data.</text>
</comment>
<dbReference type="InterPro" id="IPR025665">
    <property type="entry name" value="Beta-barrel_OMP_2"/>
</dbReference>
<protein>
    <submittedName>
        <fullName evidence="2">Outer membrane beta-barrel protein</fullName>
    </submittedName>
</protein>